<keyword evidence="1" id="KW-0472">Membrane</keyword>
<evidence type="ECO:0000313" key="3">
    <source>
        <dbReference type="Proteomes" id="UP000609802"/>
    </source>
</evidence>
<dbReference type="Proteomes" id="UP000609802">
    <property type="component" value="Unassembled WGS sequence"/>
</dbReference>
<accession>A0ABQ3JAW7</accession>
<keyword evidence="1" id="KW-1133">Transmembrane helix</keyword>
<dbReference type="RefSeq" id="WP_191287219.1">
    <property type="nucleotide sequence ID" value="NZ_BNCH01000007.1"/>
</dbReference>
<gene>
    <name evidence="2" type="ORF">GCM10016455_28560</name>
</gene>
<name>A0ABQ3JAW7_9RHOB</name>
<feature type="transmembrane region" description="Helical" evidence="1">
    <location>
        <begin position="145"/>
        <end position="166"/>
    </location>
</feature>
<keyword evidence="1" id="KW-0812">Transmembrane</keyword>
<protein>
    <submittedName>
        <fullName evidence="2">Uncharacterized protein</fullName>
    </submittedName>
</protein>
<feature type="transmembrane region" description="Helical" evidence="1">
    <location>
        <begin position="120"/>
        <end position="139"/>
    </location>
</feature>
<feature type="transmembrane region" description="Helical" evidence="1">
    <location>
        <begin position="39"/>
        <end position="61"/>
    </location>
</feature>
<reference evidence="3" key="1">
    <citation type="journal article" date="2019" name="Int. J. Syst. Evol. Microbiol.">
        <title>The Global Catalogue of Microorganisms (GCM) 10K type strain sequencing project: providing services to taxonomists for standard genome sequencing and annotation.</title>
        <authorList>
            <consortium name="The Broad Institute Genomics Platform"/>
            <consortium name="The Broad Institute Genome Sequencing Center for Infectious Disease"/>
            <person name="Wu L."/>
            <person name="Ma J."/>
        </authorList>
    </citation>
    <scope>NUCLEOTIDE SEQUENCE [LARGE SCALE GENOMIC DNA]</scope>
    <source>
        <strain evidence="3">KCTC 42443</strain>
    </source>
</reference>
<evidence type="ECO:0000313" key="2">
    <source>
        <dbReference type="EMBL" id="GHF05569.1"/>
    </source>
</evidence>
<sequence>MISRRNGVALAAIWLAGPAKAHAFLPEGGFYDRFIEGTLVVFAYPATLLPLMALGLLASLWEREGFPRAWPALILGQLVGVGLAAATGPWIVTVLMGAGALVAILAALSPSLSAGEVRLAAGATGALAVAASLEGHGLFELSLAIHLGILFAANLVVAVAAGLPRVVLEWRDDAWLRILWRVAASWIAAVLILFLAFTLSR</sequence>
<feature type="transmembrane region" description="Helical" evidence="1">
    <location>
        <begin position="178"/>
        <end position="199"/>
    </location>
</feature>
<dbReference type="EMBL" id="BNCH01000007">
    <property type="protein sequence ID" value="GHF05569.1"/>
    <property type="molecule type" value="Genomic_DNA"/>
</dbReference>
<keyword evidence="3" id="KW-1185">Reference proteome</keyword>
<evidence type="ECO:0000256" key="1">
    <source>
        <dbReference type="SAM" id="Phobius"/>
    </source>
</evidence>
<feature type="transmembrane region" description="Helical" evidence="1">
    <location>
        <begin position="68"/>
        <end position="84"/>
    </location>
</feature>
<proteinExistence type="predicted"/>
<comment type="caution">
    <text evidence="2">The sequence shown here is derived from an EMBL/GenBank/DDBJ whole genome shotgun (WGS) entry which is preliminary data.</text>
</comment>
<organism evidence="2 3">
    <name type="scientific">Aliiroseovarius zhejiangensis</name>
    <dbReference type="NCBI Taxonomy" id="1632025"/>
    <lineage>
        <taxon>Bacteria</taxon>
        <taxon>Pseudomonadati</taxon>
        <taxon>Pseudomonadota</taxon>
        <taxon>Alphaproteobacteria</taxon>
        <taxon>Rhodobacterales</taxon>
        <taxon>Paracoccaceae</taxon>
        <taxon>Aliiroseovarius</taxon>
    </lineage>
</organism>